<dbReference type="RefSeq" id="WP_246278212.1">
    <property type="nucleotide sequence ID" value="NZ_BLPG01000001.1"/>
</dbReference>
<name>A0A6V8L9P7_9ACTN</name>
<evidence type="ECO:0000259" key="1">
    <source>
        <dbReference type="Pfam" id="PF22422"/>
    </source>
</evidence>
<proteinExistence type="predicted"/>
<dbReference type="Proteomes" id="UP000482960">
    <property type="component" value="Unassembled WGS sequence"/>
</dbReference>
<dbReference type="PANTHER" id="PTHR10412">
    <property type="entry name" value="MANNOSYL-OLIGOSACCHARIDE GLUCOSIDASE"/>
    <property type="match status" value="1"/>
</dbReference>
<gene>
    <name evidence="2" type="ORF">Prum_066760</name>
</gene>
<dbReference type="InterPro" id="IPR008928">
    <property type="entry name" value="6-hairpin_glycosidase_sf"/>
</dbReference>
<dbReference type="AlphaFoldDB" id="A0A6V8L9P7"/>
<organism evidence="2 3">
    <name type="scientific">Phytohabitans rumicis</name>
    <dbReference type="NCBI Taxonomy" id="1076125"/>
    <lineage>
        <taxon>Bacteria</taxon>
        <taxon>Bacillati</taxon>
        <taxon>Actinomycetota</taxon>
        <taxon>Actinomycetes</taxon>
        <taxon>Micromonosporales</taxon>
        <taxon>Micromonosporaceae</taxon>
    </lineage>
</organism>
<reference evidence="2 3" key="2">
    <citation type="submission" date="2020-03" db="EMBL/GenBank/DDBJ databases">
        <authorList>
            <person name="Ichikawa N."/>
            <person name="Kimura A."/>
            <person name="Kitahashi Y."/>
            <person name="Uohara A."/>
        </authorList>
    </citation>
    <scope>NUCLEOTIDE SEQUENCE [LARGE SCALE GENOMIC DNA]</scope>
    <source>
        <strain evidence="2 3">NBRC 108638</strain>
    </source>
</reference>
<evidence type="ECO:0000313" key="3">
    <source>
        <dbReference type="Proteomes" id="UP000482960"/>
    </source>
</evidence>
<dbReference type="InterPro" id="IPR012341">
    <property type="entry name" value="6hp_glycosidase-like_sf"/>
</dbReference>
<dbReference type="GO" id="GO:0009311">
    <property type="term" value="P:oligosaccharide metabolic process"/>
    <property type="evidence" value="ECO:0007669"/>
    <property type="project" value="InterPro"/>
</dbReference>
<protein>
    <submittedName>
        <fullName evidence="2">Glucosidase</fullName>
    </submittedName>
</protein>
<dbReference type="Pfam" id="PF22422">
    <property type="entry name" value="MGH1-like_GH"/>
    <property type="match status" value="2"/>
</dbReference>
<feature type="domain" description="Mannosylglycerate hydrolase MGH1-like glycoside hydrolase" evidence="1">
    <location>
        <begin position="430"/>
        <end position="648"/>
    </location>
</feature>
<sequence length="879" mass="99180">MAGAGEAEHKRLEQANAGAEPWRAWGPYLSERAWGTVREDYSEHGTAWDYFPHDCARSRAYRWNEDGMAGVCDDRQTFCFALALWNGQDPILKERMFGLGGDGGNHGEDVKEYWWYEDSTPTHSWMRWRYHYPQRAFPYDDLVAVNAARGRDETEYELVDTGVFDEDRYWAVTVDYAKASPTDMCIMVNVANRGPETATLHVLPTLWFRNTWSWGLPGRDQVPVLTGEDGRLVGQHWVLGQIVLQGEGDPTVLTCDNETNTQRLWGLEGRSDYPKDGINDHVVDGASTVNPALTGTKGALHYKLTVPPGGEMWIRLRLTLTSPPPGTESAPLLDLGTGFDQVVAARRAEADAYFTGLIPQSATRDEALVARRAIAGLMWGKQFYHFDVEQWLTGDPASSSPPTGRRHGRNSAWWHMNSFDVISMPDPWEYPWYAAWDLAFHCVTLARVDPEFAKQQVLLLLREWYMHPNGQIPAYEWMFGDVNPPVHAWAALRVFEIDGGRDYDFLARVMHKLLLNFTWWVNRKDINGNNVFEGGFLGLDNVGPFDRSAALPVAGVLEQSDGTGWMAMYALNLLDMAVRLAEHDRAYEDVATKFFEHFAYIASAAYHQGLWDEEDAFFYDQLRLPDGSTVPLKVRSVVGLLPLAATTTLSSRTLARLPELAARLRWFLVNKPAYTDVLGARRLATDGRQRRLLSMVGPEQIVRILARMLDEEEFLSPYGLRTLSRSHLDKPFTVSLGGQDFTVGYEPAESTSGLFGGNSNWRGPIWMPTNYLLVCALRDYAQFFGDDLMIEHPTRSGKKRTLNEVADDLSERLIALFVPDAGGRRPMYGAQELFQTNPDWKDLIAFPEYFHGDNGAGLGAWHQTGWTALVADLILTTRP</sequence>
<feature type="domain" description="Mannosylglycerate hydrolase MGH1-like glycoside hydrolase" evidence="1">
    <location>
        <begin position="698"/>
        <end position="863"/>
    </location>
</feature>
<dbReference type="EMBL" id="BLPG01000001">
    <property type="protein sequence ID" value="GFJ93034.1"/>
    <property type="molecule type" value="Genomic_DNA"/>
</dbReference>
<dbReference type="InterPro" id="IPR054491">
    <property type="entry name" value="MGH1-like_GH"/>
</dbReference>
<keyword evidence="3" id="KW-1185">Reference proteome</keyword>
<dbReference type="GO" id="GO:0004573">
    <property type="term" value="F:Glc3Man9GlcNAc2 oligosaccharide glucosidase activity"/>
    <property type="evidence" value="ECO:0007669"/>
    <property type="project" value="InterPro"/>
</dbReference>
<dbReference type="PANTHER" id="PTHR10412:SF10">
    <property type="entry name" value="GLYCOSYL HYDROLASE FAMILY 63 C-TERMINAL DOMAIN-CONTAINING PROTEIN"/>
    <property type="match status" value="1"/>
</dbReference>
<comment type="caution">
    <text evidence="2">The sequence shown here is derived from an EMBL/GenBank/DDBJ whole genome shotgun (WGS) entry which is preliminary data.</text>
</comment>
<dbReference type="Gene3D" id="1.50.10.10">
    <property type="match status" value="2"/>
</dbReference>
<dbReference type="InterPro" id="IPR004888">
    <property type="entry name" value="Glycoside_hydrolase_63"/>
</dbReference>
<reference evidence="2 3" key="1">
    <citation type="submission" date="2020-03" db="EMBL/GenBank/DDBJ databases">
        <title>Whole genome shotgun sequence of Phytohabitans rumicis NBRC 108638.</title>
        <authorList>
            <person name="Komaki H."/>
            <person name="Tamura T."/>
        </authorList>
    </citation>
    <scope>NUCLEOTIDE SEQUENCE [LARGE SCALE GENOMIC DNA]</scope>
    <source>
        <strain evidence="2 3">NBRC 108638</strain>
    </source>
</reference>
<dbReference type="SUPFAM" id="SSF48208">
    <property type="entry name" value="Six-hairpin glycosidases"/>
    <property type="match status" value="1"/>
</dbReference>
<accession>A0A6V8L9P7</accession>
<evidence type="ECO:0000313" key="2">
    <source>
        <dbReference type="EMBL" id="GFJ93034.1"/>
    </source>
</evidence>